<dbReference type="SMART" id="SM00986">
    <property type="entry name" value="UDG"/>
    <property type="match status" value="1"/>
</dbReference>
<evidence type="ECO:0000256" key="12">
    <source>
        <dbReference type="SAM" id="MobiDB-lite"/>
    </source>
</evidence>
<dbReference type="PANTHER" id="PTHR33693:SF1">
    <property type="entry name" value="TYPE-4 URACIL-DNA GLYCOSYLASE"/>
    <property type="match status" value="1"/>
</dbReference>
<evidence type="ECO:0000256" key="7">
    <source>
        <dbReference type="ARBA" id="ARBA00022763"/>
    </source>
</evidence>
<comment type="caution">
    <text evidence="14">The sequence shown here is derived from an EMBL/GenBank/DDBJ whole genome shotgun (WGS) entry which is preliminary data.</text>
</comment>
<keyword evidence="9" id="KW-0408">Iron</keyword>
<sequence>MATERNGAEGMSAVRRAWLRELGVERLWNLPGAVASAAPPAAPEPDASPAAQEEPVAPSPGPVPAPVVAAPAAGSAAGSERVESVAFVQEIPAQEIPVPAATPADPGQAWAALQDEVRDCMACGLCKGRTQTVFGTGSPKARWLLVGEAPGEQEDKQGAPFVGRSGKLLDSMLASIARSRQQDVFIANVIKCRPPGNRDPLPEEVARCSPYLMRQISLINPEMILVLGRFAAQTLLETDARIGSLRGKVHSLSVAGRPVPVVVSYHPAYLLRSPAEKVKAWQDLQLALSVGRARN</sequence>
<keyword evidence="6" id="KW-0479">Metal-binding</keyword>
<dbReference type="EC" id="3.2.2.27" evidence="3"/>
<dbReference type="RefSeq" id="WP_343927004.1">
    <property type="nucleotide sequence ID" value="NZ_BAAAEN010000001.1"/>
</dbReference>
<evidence type="ECO:0000256" key="10">
    <source>
        <dbReference type="ARBA" id="ARBA00023014"/>
    </source>
</evidence>
<proteinExistence type="inferred from homology"/>
<keyword evidence="5" id="KW-0004">4Fe-4S</keyword>
<keyword evidence="7" id="KW-0227">DNA damage</keyword>
<dbReference type="Gene3D" id="3.40.470.10">
    <property type="entry name" value="Uracil-DNA glycosylase-like domain"/>
    <property type="match status" value="1"/>
</dbReference>
<evidence type="ECO:0000313" key="14">
    <source>
        <dbReference type="EMBL" id="GAA0489737.1"/>
    </source>
</evidence>
<dbReference type="InterPro" id="IPR036895">
    <property type="entry name" value="Uracil-DNA_glycosylase-like_sf"/>
</dbReference>
<dbReference type="Proteomes" id="UP001501706">
    <property type="component" value="Unassembled WGS sequence"/>
</dbReference>
<evidence type="ECO:0000256" key="4">
    <source>
        <dbReference type="ARBA" id="ARBA00019403"/>
    </source>
</evidence>
<dbReference type="PANTHER" id="PTHR33693">
    <property type="entry name" value="TYPE-5 URACIL-DNA GLYCOSYLASE"/>
    <property type="match status" value="1"/>
</dbReference>
<accession>A0ABP3L1A7</accession>
<evidence type="ECO:0000313" key="15">
    <source>
        <dbReference type="Proteomes" id="UP001501706"/>
    </source>
</evidence>
<dbReference type="CDD" id="cd10030">
    <property type="entry name" value="UDG-F4_TTUDGA_SPO1dp_like"/>
    <property type="match status" value="1"/>
</dbReference>
<keyword evidence="10" id="KW-0411">Iron-sulfur</keyword>
<evidence type="ECO:0000256" key="6">
    <source>
        <dbReference type="ARBA" id="ARBA00022723"/>
    </source>
</evidence>
<evidence type="ECO:0000256" key="9">
    <source>
        <dbReference type="ARBA" id="ARBA00023004"/>
    </source>
</evidence>
<dbReference type="InterPro" id="IPR005273">
    <property type="entry name" value="Ura-DNA_glyco_family4"/>
</dbReference>
<dbReference type="Pfam" id="PF03167">
    <property type="entry name" value="UDG"/>
    <property type="match status" value="1"/>
</dbReference>
<name>A0ABP3L1A7_9BURK</name>
<comment type="catalytic activity">
    <reaction evidence="1">
        <text>Hydrolyzes single-stranded DNA or mismatched double-stranded DNA and polynucleotides, releasing free uracil.</text>
        <dbReference type="EC" id="3.2.2.27"/>
    </reaction>
</comment>
<evidence type="ECO:0000256" key="2">
    <source>
        <dbReference type="ARBA" id="ARBA00006521"/>
    </source>
</evidence>
<dbReference type="SUPFAM" id="SSF52141">
    <property type="entry name" value="Uracil-DNA glycosylase-like"/>
    <property type="match status" value="1"/>
</dbReference>
<feature type="compositionally biased region" description="Low complexity" evidence="12">
    <location>
        <begin position="35"/>
        <end position="56"/>
    </location>
</feature>
<evidence type="ECO:0000256" key="3">
    <source>
        <dbReference type="ARBA" id="ARBA00012030"/>
    </source>
</evidence>
<evidence type="ECO:0000256" key="5">
    <source>
        <dbReference type="ARBA" id="ARBA00022485"/>
    </source>
</evidence>
<organism evidence="14 15">
    <name type="scientific">Pigmentiphaga daeguensis</name>
    <dbReference type="NCBI Taxonomy" id="414049"/>
    <lineage>
        <taxon>Bacteria</taxon>
        <taxon>Pseudomonadati</taxon>
        <taxon>Pseudomonadota</taxon>
        <taxon>Betaproteobacteria</taxon>
        <taxon>Burkholderiales</taxon>
        <taxon>Alcaligenaceae</taxon>
        <taxon>Pigmentiphaga</taxon>
    </lineage>
</organism>
<dbReference type="EMBL" id="BAAAEN010000001">
    <property type="protein sequence ID" value="GAA0489737.1"/>
    <property type="molecule type" value="Genomic_DNA"/>
</dbReference>
<keyword evidence="11" id="KW-0234">DNA repair</keyword>
<protein>
    <recommendedName>
        <fullName evidence="4">Type-4 uracil-DNA glycosylase</fullName>
        <ecNumber evidence="3">3.2.2.27</ecNumber>
    </recommendedName>
</protein>
<dbReference type="InterPro" id="IPR005122">
    <property type="entry name" value="Uracil-DNA_glycosylase-like"/>
</dbReference>
<gene>
    <name evidence="14" type="ORF">GCM10009097_01480</name>
</gene>
<evidence type="ECO:0000256" key="1">
    <source>
        <dbReference type="ARBA" id="ARBA00001400"/>
    </source>
</evidence>
<dbReference type="SMART" id="SM00987">
    <property type="entry name" value="UreE_C"/>
    <property type="match status" value="1"/>
</dbReference>
<evidence type="ECO:0000259" key="13">
    <source>
        <dbReference type="SMART" id="SM00986"/>
    </source>
</evidence>
<dbReference type="NCBIfam" id="TIGR00758">
    <property type="entry name" value="UDG_fam4"/>
    <property type="match status" value="1"/>
</dbReference>
<dbReference type="InterPro" id="IPR051536">
    <property type="entry name" value="UDG_Type-4/5"/>
</dbReference>
<feature type="region of interest" description="Disordered" evidence="12">
    <location>
        <begin position="35"/>
        <end position="63"/>
    </location>
</feature>
<keyword evidence="8" id="KW-0378">Hydrolase</keyword>
<feature type="domain" description="Uracil-DNA glycosylase-like" evidence="13">
    <location>
        <begin position="134"/>
        <end position="285"/>
    </location>
</feature>
<reference evidence="15" key="1">
    <citation type="journal article" date="2019" name="Int. J. Syst. Evol. Microbiol.">
        <title>The Global Catalogue of Microorganisms (GCM) 10K type strain sequencing project: providing services to taxonomists for standard genome sequencing and annotation.</title>
        <authorList>
            <consortium name="The Broad Institute Genomics Platform"/>
            <consortium name="The Broad Institute Genome Sequencing Center for Infectious Disease"/>
            <person name="Wu L."/>
            <person name="Ma J."/>
        </authorList>
    </citation>
    <scope>NUCLEOTIDE SEQUENCE [LARGE SCALE GENOMIC DNA]</scope>
    <source>
        <strain evidence="15">JCM 14330</strain>
    </source>
</reference>
<comment type="similarity">
    <text evidence="2">Belongs to the uracil-DNA glycosylase (UDG) superfamily. Type 4 (UDGa) family.</text>
</comment>
<evidence type="ECO:0000256" key="11">
    <source>
        <dbReference type="ARBA" id="ARBA00023204"/>
    </source>
</evidence>
<evidence type="ECO:0000256" key="8">
    <source>
        <dbReference type="ARBA" id="ARBA00022801"/>
    </source>
</evidence>
<keyword evidence="15" id="KW-1185">Reference proteome</keyword>